<evidence type="ECO:0000313" key="4">
    <source>
        <dbReference type="EMBL" id="TGZ53793.1"/>
    </source>
</evidence>
<evidence type="ECO:0000259" key="3">
    <source>
        <dbReference type="PROSITE" id="PS50102"/>
    </source>
</evidence>
<gene>
    <name evidence="4" type="ORF">DBV15_10191</name>
</gene>
<dbReference type="SUPFAM" id="SSF54928">
    <property type="entry name" value="RNA-binding domain, RBD"/>
    <property type="match status" value="1"/>
</dbReference>
<dbReference type="CDD" id="cd12358">
    <property type="entry name" value="RRM1_VICKZ"/>
    <property type="match status" value="1"/>
</dbReference>
<accession>A0A4S2KUR7</accession>
<dbReference type="EMBL" id="QBLH01000893">
    <property type="protein sequence ID" value="TGZ53793.1"/>
    <property type="molecule type" value="Genomic_DNA"/>
</dbReference>
<keyword evidence="1 2" id="KW-0694">RNA-binding</keyword>
<dbReference type="PROSITE" id="PS50102">
    <property type="entry name" value="RRM"/>
    <property type="match status" value="1"/>
</dbReference>
<dbReference type="GO" id="GO:0003729">
    <property type="term" value="F:mRNA binding"/>
    <property type="evidence" value="ECO:0007669"/>
    <property type="project" value="TreeGrafter"/>
</dbReference>
<dbReference type="InterPro" id="IPR000504">
    <property type="entry name" value="RRM_dom"/>
</dbReference>
<sequence>MPNERAPWTLRCGLAEERRAWKEAKSYTRVPSYQGYTIGRLQVPSKTDLTRAIFSTYRRYHIPFSLPLVVHVVQPLCDRRDLRRDPVVSCPRSNQTFHRVHVDPESTTRSVLGESGTRVRAHAHRNVVFVEPATRDRAAYSVKAGIIASRSEQPATMSKLYVGNLPSDCNENALRQLFQEHSLACTTILVKRGGYAFVDCADQSTADRAIDKLNGELPT</sequence>
<protein>
    <recommendedName>
        <fullName evidence="3">RRM domain-containing protein</fullName>
    </recommendedName>
</protein>
<reference evidence="4 5" key="1">
    <citation type="journal article" date="2019" name="Philos. Trans. R. Soc. Lond., B, Biol. Sci.">
        <title>Ant behaviour and brain gene expression of defending hosts depend on the ecological success of the intruding social parasite.</title>
        <authorList>
            <person name="Kaur R."/>
            <person name="Stoldt M."/>
            <person name="Jongepier E."/>
            <person name="Feldmeyer B."/>
            <person name="Menzel F."/>
            <person name="Bornberg-Bauer E."/>
            <person name="Foitzik S."/>
        </authorList>
    </citation>
    <scope>NUCLEOTIDE SEQUENCE [LARGE SCALE GENOMIC DNA]</scope>
    <source>
        <tissue evidence="4">Whole body</tissue>
    </source>
</reference>
<dbReference type="Gene3D" id="3.30.70.330">
    <property type="match status" value="1"/>
</dbReference>
<dbReference type="InterPro" id="IPR050502">
    <property type="entry name" value="Euk_RNA-bind_prot"/>
</dbReference>
<dbReference type="STRING" id="300112.A0A4S2KUR7"/>
<dbReference type="AlphaFoldDB" id="A0A4S2KUR7"/>
<dbReference type="InterPro" id="IPR035979">
    <property type="entry name" value="RBD_domain_sf"/>
</dbReference>
<keyword evidence="5" id="KW-1185">Reference proteome</keyword>
<name>A0A4S2KUR7_9HYME</name>
<organism evidence="4 5">
    <name type="scientific">Temnothorax longispinosus</name>
    <dbReference type="NCBI Taxonomy" id="300112"/>
    <lineage>
        <taxon>Eukaryota</taxon>
        <taxon>Metazoa</taxon>
        <taxon>Ecdysozoa</taxon>
        <taxon>Arthropoda</taxon>
        <taxon>Hexapoda</taxon>
        <taxon>Insecta</taxon>
        <taxon>Pterygota</taxon>
        <taxon>Neoptera</taxon>
        <taxon>Endopterygota</taxon>
        <taxon>Hymenoptera</taxon>
        <taxon>Apocrita</taxon>
        <taxon>Aculeata</taxon>
        <taxon>Formicoidea</taxon>
        <taxon>Formicidae</taxon>
        <taxon>Myrmicinae</taxon>
        <taxon>Temnothorax</taxon>
    </lineage>
</organism>
<evidence type="ECO:0000256" key="2">
    <source>
        <dbReference type="PROSITE-ProRule" id="PRU00176"/>
    </source>
</evidence>
<evidence type="ECO:0000256" key="1">
    <source>
        <dbReference type="ARBA" id="ARBA00022884"/>
    </source>
</evidence>
<proteinExistence type="predicted"/>
<dbReference type="PANTHER" id="PTHR48025">
    <property type="entry name" value="OS02G0815200 PROTEIN"/>
    <property type="match status" value="1"/>
</dbReference>
<evidence type="ECO:0000313" key="5">
    <source>
        <dbReference type="Proteomes" id="UP000310200"/>
    </source>
</evidence>
<feature type="domain" description="RRM" evidence="3">
    <location>
        <begin position="158"/>
        <end position="219"/>
    </location>
</feature>
<dbReference type="SMART" id="SM00360">
    <property type="entry name" value="RRM"/>
    <property type="match status" value="1"/>
</dbReference>
<dbReference type="Pfam" id="PF00076">
    <property type="entry name" value="RRM_1"/>
    <property type="match status" value="1"/>
</dbReference>
<comment type="caution">
    <text evidence="4">The sequence shown here is derived from an EMBL/GenBank/DDBJ whole genome shotgun (WGS) entry which is preliminary data.</text>
</comment>
<dbReference type="InterPro" id="IPR012677">
    <property type="entry name" value="Nucleotide-bd_a/b_plait_sf"/>
</dbReference>
<dbReference type="PANTHER" id="PTHR48025:SF1">
    <property type="entry name" value="RRM DOMAIN-CONTAINING PROTEIN"/>
    <property type="match status" value="1"/>
</dbReference>
<dbReference type="Proteomes" id="UP000310200">
    <property type="component" value="Unassembled WGS sequence"/>
</dbReference>